<evidence type="ECO:0000313" key="1">
    <source>
        <dbReference type="EMBL" id="ESR49339.1"/>
    </source>
</evidence>
<dbReference type="OMA" id="RICINTN"/>
<dbReference type="Gramene" id="ESR49339">
    <property type="protein sequence ID" value="ESR49339"/>
    <property type="gene ID" value="CICLE_v10033836mg"/>
</dbReference>
<dbReference type="PANTHER" id="PTHR33103">
    <property type="entry name" value="OS01G0153900 PROTEIN"/>
    <property type="match status" value="1"/>
</dbReference>
<protein>
    <recommendedName>
        <fullName evidence="3">DUF674 domain-containing protein</fullName>
    </recommendedName>
</protein>
<evidence type="ECO:0008006" key="3">
    <source>
        <dbReference type="Google" id="ProtNLM"/>
    </source>
</evidence>
<dbReference type="EMBL" id="KI536726">
    <property type="protein sequence ID" value="ESR49339.1"/>
    <property type="molecule type" value="Genomic_DNA"/>
</dbReference>
<keyword evidence="2" id="KW-1185">Reference proteome</keyword>
<dbReference type="KEGG" id="cic:CICLE_v10033836mg"/>
<dbReference type="AlphaFoldDB" id="V4VAQ6"/>
<proteinExistence type="predicted"/>
<dbReference type="PANTHER" id="PTHR33103:SF19">
    <property type="entry name" value="OS09G0544700 PROTEIN"/>
    <property type="match status" value="1"/>
</dbReference>
<gene>
    <name evidence="1" type="ORF">CICLE_v10033836mg</name>
</gene>
<dbReference type="InParanoid" id="V4VAQ6"/>
<organism evidence="1 2">
    <name type="scientific">Citrus clementina</name>
    <name type="common">Clementine</name>
    <name type="synonym">Citrus deliciosa x Citrus sinensis</name>
    <dbReference type="NCBI Taxonomy" id="85681"/>
    <lineage>
        <taxon>Eukaryota</taxon>
        <taxon>Viridiplantae</taxon>
        <taxon>Streptophyta</taxon>
        <taxon>Embryophyta</taxon>
        <taxon>Tracheophyta</taxon>
        <taxon>Spermatophyta</taxon>
        <taxon>Magnoliopsida</taxon>
        <taxon>eudicotyledons</taxon>
        <taxon>Gunneridae</taxon>
        <taxon>Pentapetalae</taxon>
        <taxon>rosids</taxon>
        <taxon>malvids</taxon>
        <taxon>Sapindales</taxon>
        <taxon>Rutaceae</taxon>
        <taxon>Aurantioideae</taxon>
        <taxon>Citrus</taxon>
    </lineage>
</organism>
<evidence type="ECO:0000313" key="2">
    <source>
        <dbReference type="Proteomes" id="UP000030687"/>
    </source>
</evidence>
<dbReference type="STRING" id="85681.V4VAQ6"/>
<name>V4VAQ6_CITCL</name>
<dbReference type="Pfam" id="PF05056">
    <property type="entry name" value="DUF674"/>
    <property type="match status" value="1"/>
</dbReference>
<dbReference type="FunCoup" id="V4VAQ6">
    <property type="interactions" value="59"/>
</dbReference>
<reference evidence="1 2" key="1">
    <citation type="submission" date="2013-10" db="EMBL/GenBank/DDBJ databases">
        <authorList>
            <consortium name="International Citrus Genome Consortium"/>
            <person name="Jenkins J."/>
            <person name="Schmutz J."/>
            <person name="Prochnik S."/>
            <person name="Rokhsar D."/>
            <person name="Gmitter F."/>
            <person name="Ollitrault P."/>
            <person name="Machado M."/>
            <person name="Talon M."/>
            <person name="Wincker P."/>
            <person name="Jaillon O."/>
            <person name="Morgante M."/>
        </authorList>
    </citation>
    <scope>NUCLEOTIDE SEQUENCE</scope>
    <source>
        <strain evidence="2">cv. Clemenules</strain>
    </source>
</reference>
<sequence>MAASKVRLKLLIDKKGCKVLFAEAGKDFVEFLFYLLSLPVGTIVKLLREKYMVGCLSSLYQSIETLSETSMQQNRHKNSVLNPRSPFDFSEIPFLLSRQESNTRKFYSCPNIGNQNNQPTVFGYSNHDGGCFTTDHFYVADVLNLVSPGFNATMSCELSYISPVVMPMSTICSLTLLNKFNVKDVGGLEEKVVDGLRLLKASLECKTVLTSVFLGN</sequence>
<dbReference type="InterPro" id="IPR007750">
    <property type="entry name" value="DUF674"/>
</dbReference>
<accession>V4VAQ6</accession>
<dbReference type="eggNOG" id="ENOG502RRIP">
    <property type="taxonomic scope" value="Eukaryota"/>
</dbReference>
<dbReference type="Proteomes" id="UP000030687">
    <property type="component" value="Unassembled WGS sequence"/>
</dbReference>